<proteinExistence type="predicted"/>
<dbReference type="Proteomes" id="UP000245383">
    <property type="component" value="Unassembled WGS sequence"/>
</dbReference>
<dbReference type="SUPFAM" id="SSF48452">
    <property type="entry name" value="TPR-like"/>
    <property type="match status" value="1"/>
</dbReference>
<dbReference type="InterPro" id="IPR041404">
    <property type="entry name" value="DUF5588"/>
</dbReference>
<dbReference type="EMBL" id="MBFR01000163">
    <property type="protein sequence ID" value="PVU92398.1"/>
    <property type="molecule type" value="Genomic_DNA"/>
</dbReference>
<comment type="caution">
    <text evidence="1">The sequence shown here is derived from an EMBL/GenBank/DDBJ whole genome shotgun (WGS) entry which is preliminary data.</text>
</comment>
<gene>
    <name evidence="1" type="ORF">BB561_003848</name>
</gene>
<dbReference type="PANTHER" id="PTHR31919:SF1">
    <property type="entry name" value="ZINC FINGERS AND HOMEOBOXES PROTEIN 1, ISOFORM 2"/>
    <property type="match status" value="1"/>
</dbReference>
<dbReference type="InterPro" id="IPR011990">
    <property type="entry name" value="TPR-like_helical_dom_sf"/>
</dbReference>
<protein>
    <submittedName>
        <fullName evidence="1">Uncharacterized protein</fullName>
    </submittedName>
</protein>
<evidence type="ECO:0000313" key="1">
    <source>
        <dbReference type="EMBL" id="PVU92398.1"/>
    </source>
</evidence>
<dbReference type="AlphaFoldDB" id="A0A2T9YJ89"/>
<dbReference type="PANTHER" id="PTHR31919">
    <property type="entry name" value="ZINC FINGERS AND HOMEOBOXES PROTEIN 1, ISOFORM 2"/>
    <property type="match status" value="1"/>
</dbReference>
<reference evidence="1 2" key="1">
    <citation type="journal article" date="2018" name="MBio">
        <title>Comparative Genomics Reveals the Core Gene Toolbox for the Fungus-Insect Symbiosis.</title>
        <authorList>
            <person name="Wang Y."/>
            <person name="Stata M."/>
            <person name="Wang W."/>
            <person name="Stajich J.E."/>
            <person name="White M.M."/>
            <person name="Moncalvo J.M."/>
        </authorList>
    </citation>
    <scope>NUCLEOTIDE SEQUENCE [LARGE SCALE GENOMIC DNA]</scope>
    <source>
        <strain evidence="1 2">SWE-8-4</strain>
    </source>
</reference>
<accession>A0A2T9YJ89</accession>
<dbReference type="OrthoDB" id="2124108at2759"/>
<dbReference type="Gene3D" id="1.25.40.10">
    <property type="entry name" value="Tetratricopeptide repeat domain"/>
    <property type="match status" value="1"/>
</dbReference>
<evidence type="ECO:0000313" key="2">
    <source>
        <dbReference type="Proteomes" id="UP000245383"/>
    </source>
</evidence>
<name>A0A2T9YJ89_9FUNG</name>
<organism evidence="1 2">
    <name type="scientific">Smittium simulii</name>
    <dbReference type="NCBI Taxonomy" id="133385"/>
    <lineage>
        <taxon>Eukaryota</taxon>
        <taxon>Fungi</taxon>
        <taxon>Fungi incertae sedis</taxon>
        <taxon>Zoopagomycota</taxon>
        <taxon>Kickxellomycotina</taxon>
        <taxon>Harpellomycetes</taxon>
        <taxon>Harpellales</taxon>
        <taxon>Legeriomycetaceae</taxon>
        <taxon>Smittium</taxon>
    </lineage>
</organism>
<keyword evidence="2" id="KW-1185">Reference proteome</keyword>
<sequence length="411" mass="47935">MQNTFEVAESHGIFQFTNSENPTIPSEQNSDSFVEFSLDQDIFQSKKQQKRVLLSEINYVPKYETDYWYEKHSSMDIAAWLKTKNGPTEIKYLAERYYLEKQYSKAFELSAKYIEELVKNGKIKLKGLITRELLEIVSLCLSKLGRYSEAAEYAKLHQELKNRDPGHLYFRGNIYREASLFLDSALEYKAYLDVRKQDPQVWYYLGIDVSAIYQDLKRSDFLNSQLFQDKNPKNLPNNQLPFMNSLLQYLSVLLALGCQLKAFSILNDCGTWSTVDFALKKQQKHLDQNRAEILKCVNEFHAIKQNCALDFTENSFYIDNDVHNTCKRIYQCILDNLNITDCKITFQDFVMLEKEIDLVFSSITQLLGIDNKKIDSGDNIISVYAWIIKNLFLTRGKSIDHDIIDRTVEDL</sequence>